<sequence>MARPYPYADRDRVYAFLKQAEEFATLVEKIAEGQADHSPELQGALAALTGATDLHQQHKAVQYMLDRARKEHERRLIEAAPNDFTAYVEVINPEEPCASKLHRFLGETLMEMEANSGLKKGVSMPPGHAKDMCVSTPVMLADGSMKPLGEVQVGDFVITHTGSAREVLEVHDQGKRPVMRMRTLCGRELFPHPEHPFLTPAGWVQAQYLKQGDVLAQQREFSIPNGSGRSLYDFILAGYMMAAGMVRGRHYSRVFTVDRTFRTDDPEIMADLIDTAKRLGFRARIAKKGSYGKEIETARFDEKFIHWLRGQRLNGLHRHTMRVPDWVFKGGLIEIAAFVGAIFSMDASLVPTSHKQSLNARKMVIRLRNAGLVGDMQRLLARLGARSALDKHLVNNYNYEPTEFWSLTVWDAEDQYYLQRSMRVRGVNQRLWADPIVPRAFFDGRYATDRIIAIDYDWDVRETKCLTVDEDHSFLADGVVVHNSTYCSRLFPSWWMGKRENKRWLQAGHTQRFAEKEFGKKTRDNILATAAYQKVFPGVGVSTASQDEIILTNGCAYNVKGVGQGISGYRSHFNNVDDPYATHEDAMSPTIREKVWNWWANDFRTRRLPGAGELIIVTRWHTDDVVGRLEEMIKKGEIEPWEFINLPAFAVEENDVLNRKIGDVLWPEVFKKEFLLDIKGTSTEENWSALYQCAPVLEKGNILQRNWIKYYKQLPQRSIRPAGTVQAVNRAPVADPRLVRVDPLKFKIGAEGPSESKPGPADSGNQNSVFAIRTVVSVDTAETDSARADRSALQVWIYGSDRNHYLAHASVGKYLFPDLVEAIETTALAWGADLVLIETKGAGLQYIQARTGHSQTPIIGFNPKNIEKSMRFDGTMVMWQTGTVLLPEKGTWLADYVDELLKFPSGRYDDQVDATSQYLHWHRIDGGWDRGMKKIKG</sequence>
<gene>
    <name evidence="5" type="primary">terL</name>
    <name evidence="5" type="ORF">KEU06_09330</name>
</gene>
<dbReference type="Gene3D" id="3.10.28.10">
    <property type="entry name" value="Homing endonucleases"/>
    <property type="match status" value="1"/>
</dbReference>
<keyword evidence="3" id="KW-0651">Protein splicing</keyword>
<evidence type="ECO:0000313" key="5">
    <source>
        <dbReference type="EMBL" id="MBS3648806.1"/>
    </source>
</evidence>
<dbReference type="InterPro" id="IPR027434">
    <property type="entry name" value="Homing_endonucl"/>
</dbReference>
<dbReference type="NCBIfam" id="TIGR01443">
    <property type="entry name" value="intein_Cterm"/>
    <property type="match status" value="1"/>
</dbReference>
<dbReference type="GO" id="GO:0004519">
    <property type="term" value="F:endonuclease activity"/>
    <property type="evidence" value="ECO:0007669"/>
    <property type="project" value="InterPro"/>
</dbReference>
<dbReference type="NCBIfam" id="TIGR01630">
    <property type="entry name" value="psiM2_ORF9"/>
    <property type="match status" value="1"/>
</dbReference>
<comment type="caution">
    <text evidence="5">The sequence shown here is derived from an EMBL/GenBank/DDBJ whole genome shotgun (WGS) entry which is preliminary data.</text>
</comment>
<keyword evidence="1" id="KW-1188">Viral release from host cell</keyword>
<evidence type="ECO:0000259" key="4">
    <source>
        <dbReference type="PROSITE" id="PS50819"/>
    </source>
</evidence>
<dbReference type="InterPro" id="IPR035421">
    <property type="entry name" value="Terminase_6C"/>
</dbReference>
<dbReference type="InterPro" id="IPR004042">
    <property type="entry name" value="Intein_endonuc_central"/>
</dbReference>
<protein>
    <submittedName>
        <fullName evidence="5">Phage terminase large subunit</fullName>
    </submittedName>
</protein>
<dbReference type="SUPFAM" id="SSF51294">
    <property type="entry name" value="Hedgehog/intein (Hint) domain"/>
    <property type="match status" value="1"/>
</dbReference>
<evidence type="ECO:0000256" key="2">
    <source>
        <dbReference type="ARBA" id="ARBA00022813"/>
    </source>
</evidence>
<proteinExistence type="predicted"/>
<dbReference type="InterPro" id="IPR036844">
    <property type="entry name" value="Hint_dom_sf"/>
</dbReference>
<dbReference type="InterPro" id="IPR030934">
    <property type="entry name" value="Intein_C"/>
</dbReference>
<reference evidence="5" key="1">
    <citation type="submission" date="2021-04" db="EMBL/GenBank/DDBJ databases">
        <title>Pseudaminobacter soli sp. nov., isolated from paddy soil contaminated by heavy metals.</title>
        <authorList>
            <person name="Zhang K."/>
        </authorList>
    </citation>
    <scope>NUCLEOTIDE SEQUENCE</scope>
    <source>
        <strain evidence="5">19-2017</strain>
    </source>
</reference>
<dbReference type="Gene3D" id="2.170.16.10">
    <property type="entry name" value="Hedgehog/Intein (Hint) domain"/>
    <property type="match status" value="1"/>
</dbReference>
<dbReference type="CDD" id="cd00081">
    <property type="entry name" value="Hint"/>
    <property type="match status" value="1"/>
</dbReference>
<organism evidence="5 6">
    <name type="scientific">Pseudaminobacter soli</name>
    <name type="common">ex Zhang et al. 2022</name>
    <dbReference type="NCBI Taxonomy" id="2831468"/>
    <lineage>
        <taxon>Bacteria</taxon>
        <taxon>Pseudomonadati</taxon>
        <taxon>Pseudomonadota</taxon>
        <taxon>Alphaproteobacteria</taxon>
        <taxon>Hyphomicrobiales</taxon>
        <taxon>Phyllobacteriaceae</taxon>
        <taxon>Pseudaminobacter</taxon>
    </lineage>
</organism>
<name>A0A942E0K9_9HYPH</name>
<dbReference type="PROSITE" id="PS50818">
    <property type="entry name" value="INTEIN_C_TER"/>
    <property type="match status" value="1"/>
</dbReference>
<dbReference type="SMART" id="SM00306">
    <property type="entry name" value="HintN"/>
    <property type="match status" value="1"/>
</dbReference>
<keyword evidence="6" id="KW-1185">Reference proteome</keyword>
<accession>A0A942E0K9</accession>
<evidence type="ECO:0000256" key="3">
    <source>
        <dbReference type="ARBA" id="ARBA00023000"/>
    </source>
</evidence>
<dbReference type="Gene3D" id="3.30.420.240">
    <property type="match status" value="1"/>
</dbReference>
<dbReference type="AlphaFoldDB" id="A0A942E0K9"/>
<evidence type="ECO:0000313" key="6">
    <source>
        <dbReference type="Proteomes" id="UP000680348"/>
    </source>
</evidence>
<keyword evidence="2" id="KW-0068">Autocatalytic cleavage</keyword>
<dbReference type="PROSITE" id="PS50819">
    <property type="entry name" value="INTEIN_ENDONUCLEASE"/>
    <property type="match status" value="1"/>
</dbReference>
<dbReference type="Proteomes" id="UP000680348">
    <property type="component" value="Unassembled WGS sequence"/>
</dbReference>
<dbReference type="EMBL" id="JAGWCR010000004">
    <property type="protein sequence ID" value="MBS3648806.1"/>
    <property type="molecule type" value="Genomic_DNA"/>
</dbReference>
<dbReference type="InterPro" id="IPR006517">
    <property type="entry name" value="Phage_terminase_lsu-like_C"/>
</dbReference>
<dbReference type="InterPro" id="IPR006142">
    <property type="entry name" value="INTEIN"/>
</dbReference>
<evidence type="ECO:0000256" key="1">
    <source>
        <dbReference type="ARBA" id="ARBA00022612"/>
    </source>
</evidence>
<dbReference type="InterPro" id="IPR003587">
    <property type="entry name" value="Hint_dom_N"/>
</dbReference>
<dbReference type="PRINTS" id="PR00379">
    <property type="entry name" value="INTEIN"/>
</dbReference>
<dbReference type="RefSeq" id="WP_188254369.1">
    <property type="nucleotide sequence ID" value="NZ_JABVCF010000004.1"/>
</dbReference>
<dbReference type="Pfam" id="PF17289">
    <property type="entry name" value="Terminase_6C"/>
    <property type="match status" value="1"/>
</dbReference>
<feature type="domain" description="DOD-type homing endonuclease" evidence="4">
    <location>
        <begin position="236"/>
        <end position="385"/>
    </location>
</feature>
<dbReference type="GO" id="GO:0016539">
    <property type="term" value="P:intein-mediated protein splicing"/>
    <property type="evidence" value="ECO:0007669"/>
    <property type="project" value="InterPro"/>
</dbReference>